<dbReference type="SMART" id="SM00045">
    <property type="entry name" value="DAGKa"/>
    <property type="match status" value="1"/>
</dbReference>
<dbReference type="PROSITE" id="PS50081">
    <property type="entry name" value="ZF_DAG_PE_2"/>
    <property type="match status" value="1"/>
</dbReference>
<dbReference type="Gene3D" id="3.40.50.10330">
    <property type="entry name" value="Probable inorganic polyphosphate/atp-NAD kinase, domain 1"/>
    <property type="match status" value="1"/>
</dbReference>
<comment type="similarity">
    <text evidence="1 9">Belongs to the eukaryotic diacylglycerol kinase family.</text>
</comment>
<evidence type="ECO:0000256" key="7">
    <source>
        <dbReference type="ARBA" id="ARBA00022833"/>
    </source>
</evidence>
<organism evidence="13 14">
    <name type="scientific">Crassostrea virginica</name>
    <name type="common">Eastern oyster</name>
    <dbReference type="NCBI Taxonomy" id="6565"/>
    <lineage>
        <taxon>Eukaryota</taxon>
        <taxon>Metazoa</taxon>
        <taxon>Spiralia</taxon>
        <taxon>Lophotrochozoa</taxon>
        <taxon>Mollusca</taxon>
        <taxon>Bivalvia</taxon>
        <taxon>Autobranchia</taxon>
        <taxon>Pteriomorphia</taxon>
        <taxon>Ostreida</taxon>
        <taxon>Ostreoidea</taxon>
        <taxon>Ostreidae</taxon>
        <taxon>Crassostrea</taxon>
    </lineage>
</organism>
<dbReference type="CDD" id="cd20853">
    <property type="entry name" value="C1_DGKepsilon_typeIII_rpt2"/>
    <property type="match status" value="1"/>
</dbReference>
<keyword evidence="10" id="KW-0812">Transmembrane</keyword>
<dbReference type="GO" id="GO:0016020">
    <property type="term" value="C:membrane"/>
    <property type="evidence" value="ECO:0007669"/>
    <property type="project" value="TreeGrafter"/>
</dbReference>
<keyword evidence="10" id="KW-0472">Membrane</keyword>
<dbReference type="FunFam" id="3.40.50.10330:FF:000007">
    <property type="entry name" value="Diacylglycerol kinase"/>
    <property type="match status" value="1"/>
</dbReference>
<name>A0A8B8CMH2_CRAVI</name>
<protein>
    <recommendedName>
        <fullName evidence="9">Diacylglycerol kinase</fullName>
        <shortName evidence="9">DAG kinase</shortName>
        <ecNumber evidence="9">2.7.1.107</ecNumber>
    </recommendedName>
</protein>
<evidence type="ECO:0000256" key="3">
    <source>
        <dbReference type="ARBA" id="ARBA00022723"/>
    </source>
</evidence>
<evidence type="ECO:0000259" key="11">
    <source>
        <dbReference type="PROSITE" id="PS50081"/>
    </source>
</evidence>
<dbReference type="RefSeq" id="XP_022317043.1">
    <property type="nucleotide sequence ID" value="XM_022461335.1"/>
</dbReference>
<evidence type="ECO:0000313" key="14">
    <source>
        <dbReference type="RefSeq" id="XP_022317043.1"/>
    </source>
</evidence>
<dbReference type="GO" id="GO:0004143">
    <property type="term" value="F:ATP-dependent diacylglycerol kinase activity"/>
    <property type="evidence" value="ECO:0007669"/>
    <property type="project" value="UniProtKB-EC"/>
</dbReference>
<dbReference type="InterPro" id="IPR001206">
    <property type="entry name" value="Diacylglycerol_kinase_cat_dom"/>
</dbReference>
<feature type="transmembrane region" description="Helical" evidence="10">
    <location>
        <begin position="6"/>
        <end position="24"/>
    </location>
</feature>
<dbReference type="Pfam" id="PF00609">
    <property type="entry name" value="DAGK_acc"/>
    <property type="match status" value="1"/>
</dbReference>
<dbReference type="SMART" id="SM00046">
    <property type="entry name" value="DAGKc"/>
    <property type="match status" value="1"/>
</dbReference>
<proteinExistence type="inferred from homology"/>
<dbReference type="InterPro" id="IPR002219">
    <property type="entry name" value="PKC_DAG/PE"/>
</dbReference>
<evidence type="ECO:0000256" key="5">
    <source>
        <dbReference type="ARBA" id="ARBA00022741"/>
    </source>
</evidence>
<keyword evidence="6 9" id="KW-0418">Kinase</keyword>
<dbReference type="EC" id="2.7.1.107" evidence="9"/>
<dbReference type="RefSeq" id="XP_022317044.1">
    <property type="nucleotide sequence ID" value="XM_022461336.1"/>
</dbReference>
<evidence type="ECO:0000256" key="8">
    <source>
        <dbReference type="ARBA" id="ARBA00022840"/>
    </source>
</evidence>
<dbReference type="InterPro" id="IPR037607">
    <property type="entry name" value="DGK"/>
</dbReference>
<comment type="catalytic activity">
    <reaction evidence="9">
        <text>a 1,2-diacyl-sn-glycerol + ATP = a 1,2-diacyl-sn-glycero-3-phosphate + ADP + H(+)</text>
        <dbReference type="Rhea" id="RHEA:10272"/>
        <dbReference type="ChEBI" id="CHEBI:15378"/>
        <dbReference type="ChEBI" id="CHEBI:17815"/>
        <dbReference type="ChEBI" id="CHEBI:30616"/>
        <dbReference type="ChEBI" id="CHEBI:58608"/>
        <dbReference type="ChEBI" id="CHEBI:456216"/>
        <dbReference type="EC" id="2.7.1.107"/>
    </reaction>
</comment>
<dbReference type="GeneID" id="111120538"/>
<feature type="domain" description="DAGKc" evidence="12">
    <location>
        <begin position="191"/>
        <end position="329"/>
    </location>
</feature>
<dbReference type="Gene3D" id="3.30.60.20">
    <property type="match status" value="1"/>
</dbReference>
<evidence type="ECO:0000313" key="15">
    <source>
        <dbReference type="RefSeq" id="XP_022317044.1"/>
    </source>
</evidence>
<dbReference type="SMART" id="SM00109">
    <property type="entry name" value="C1"/>
    <property type="match status" value="2"/>
</dbReference>
<dbReference type="Pfam" id="PF00781">
    <property type="entry name" value="DAGK_cat"/>
    <property type="match status" value="1"/>
</dbReference>
<dbReference type="InterPro" id="IPR017438">
    <property type="entry name" value="ATP-NAD_kinase_N"/>
</dbReference>
<dbReference type="Gene3D" id="2.60.200.40">
    <property type="match status" value="1"/>
</dbReference>
<dbReference type="InterPro" id="IPR000756">
    <property type="entry name" value="Diacylglycerol_kin_accessory"/>
</dbReference>
<dbReference type="AlphaFoldDB" id="A0A8B8CMH2"/>
<keyword evidence="4" id="KW-0677">Repeat</keyword>
<dbReference type="SUPFAM" id="SSF111331">
    <property type="entry name" value="NAD kinase/diacylglycerol kinase-like"/>
    <property type="match status" value="1"/>
</dbReference>
<keyword evidence="5 9" id="KW-0547">Nucleotide-binding</keyword>
<dbReference type="PANTHER" id="PTHR11255">
    <property type="entry name" value="DIACYLGLYCEROL KINASE"/>
    <property type="match status" value="1"/>
</dbReference>
<accession>A0A8B8CMH2</accession>
<evidence type="ECO:0000256" key="6">
    <source>
        <dbReference type="ARBA" id="ARBA00022777"/>
    </source>
</evidence>
<dbReference type="OrthoDB" id="242257at2759"/>
<dbReference type="Proteomes" id="UP000694844">
    <property type="component" value="Chromosome 2"/>
</dbReference>
<keyword evidence="3" id="KW-0479">Metal-binding</keyword>
<evidence type="ECO:0000256" key="9">
    <source>
        <dbReference type="RuleBase" id="RU361128"/>
    </source>
</evidence>
<keyword evidence="2 9" id="KW-0808">Transferase</keyword>
<dbReference type="KEGG" id="cvn:111120538"/>
<dbReference type="GO" id="GO:0046872">
    <property type="term" value="F:metal ion binding"/>
    <property type="evidence" value="ECO:0007669"/>
    <property type="project" value="UniProtKB-KW"/>
</dbReference>
<dbReference type="InterPro" id="IPR046349">
    <property type="entry name" value="C1-like_sf"/>
</dbReference>
<dbReference type="PROSITE" id="PS00479">
    <property type="entry name" value="ZF_DAG_PE_1"/>
    <property type="match status" value="1"/>
</dbReference>
<gene>
    <name evidence="14 15" type="primary">LOC111120538</name>
</gene>
<reference evidence="14 15" key="1">
    <citation type="submission" date="2025-04" db="UniProtKB">
        <authorList>
            <consortium name="RefSeq"/>
        </authorList>
    </citation>
    <scope>IDENTIFICATION</scope>
    <source>
        <tissue evidence="14 15">Whole sample</tissue>
    </source>
</reference>
<dbReference type="PANTHER" id="PTHR11255:SF118">
    <property type="entry name" value="DIACYLGLYCEROL KINASE EPSILON"/>
    <property type="match status" value="1"/>
</dbReference>
<evidence type="ECO:0000256" key="1">
    <source>
        <dbReference type="ARBA" id="ARBA00009280"/>
    </source>
</evidence>
<evidence type="ECO:0000256" key="10">
    <source>
        <dbReference type="SAM" id="Phobius"/>
    </source>
</evidence>
<evidence type="ECO:0000313" key="13">
    <source>
        <dbReference type="Proteomes" id="UP000694844"/>
    </source>
</evidence>
<dbReference type="GO" id="GO:0005524">
    <property type="term" value="F:ATP binding"/>
    <property type="evidence" value="ECO:0007669"/>
    <property type="project" value="UniProtKB-KW"/>
</dbReference>
<keyword evidence="13" id="KW-1185">Reference proteome</keyword>
<dbReference type="GO" id="GO:0007200">
    <property type="term" value="P:phospholipase C-activating G protein-coupled receptor signaling pathway"/>
    <property type="evidence" value="ECO:0007669"/>
    <property type="project" value="InterPro"/>
</dbReference>
<dbReference type="PROSITE" id="PS50146">
    <property type="entry name" value="DAGK"/>
    <property type="match status" value="1"/>
</dbReference>
<dbReference type="SUPFAM" id="SSF57889">
    <property type="entry name" value="Cysteine-rich domain"/>
    <property type="match status" value="1"/>
</dbReference>
<feature type="domain" description="Phorbol-ester/DAG-type" evidence="11">
    <location>
        <begin position="102"/>
        <end position="152"/>
    </location>
</feature>
<keyword evidence="10" id="KW-1133">Transmembrane helix</keyword>
<evidence type="ECO:0000259" key="12">
    <source>
        <dbReference type="PROSITE" id="PS50146"/>
    </source>
</evidence>
<evidence type="ECO:0000256" key="4">
    <source>
        <dbReference type="ARBA" id="ARBA00022737"/>
    </source>
</evidence>
<evidence type="ECO:0000256" key="2">
    <source>
        <dbReference type="ARBA" id="ARBA00022679"/>
    </source>
</evidence>
<dbReference type="InterPro" id="IPR016064">
    <property type="entry name" value="NAD/diacylglycerol_kinase_sf"/>
</dbReference>
<keyword evidence="8 9" id="KW-0067">ATP-binding</keyword>
<sequence length="522" mass="58389">MDSLLLLGILVAILVIIFFLMKMYRHYRLQHYDVPARDITKGHKFFMVDEFPEQTYCNVDHVKIKHGACCDSCGICVDDHNMKIANKKIPCKPVSVSSSKLEHHWVQGNLPLYSKCASCGEDCGTMPHICDRKCAWCQQTIHEGCSPKSDFCDLGPNKTAIIPPTCIKLKSVGIKVRKHLVIEEASIPDIKNWSPLIVIGNRKSGNNDGDYILRSFKTLLNPTQVIDLNDVSPENALEWCRLLPTVTFRVLVCGGDGTIGWVLNAIESLKLQNPPQVAILPLGTGNDLSRVLGWGEGYTHEDLNVNDFMRQLQSARPVKLDRWAVKVTNTKKVIGKVKKMIMNNYCSMGVDALVTLNFHRQRESKPWLFAHRLINKLCYFYYGTKDCLENECKNLHQKIKVELDGKILELPEIEAIVILNISSWGGGCQPWGAGHEGTTQLEPASFNDGMLEVMGVYSSFHIAQLQVGLVDPIRLGQAKIVKISLSGSKVPMQVDGEPWEQPHPAEIIITHHSQATMLLSSA</sequence>
<keyword evidence="7" id="KW-0862">Zinc</keyword>